<keyword evidence="8" id="KW-1185">Reference proteome</keyword>
<comment type="similarity">
    <text evidence="1 4">Belongs to the CAP family.</text>
</comment>
<dbReference type="InterPro" id="IPR017901">
    <property type="entry name" value="C-CAP_CF_C-like"/>
</dbReference>
<dbReference type="InterPro" id="IPR001837">
    <property type="entry name" value="Adenylate_cyclase-assoc_CAP"/>
</dbReference>
<feature type="region of interest" description="Disordered" evidence="5">
    <location>
        <begin position="43"/>
        <end position="69"/>
    </location>
</feature>
<proteinExistence type="inferred from homology"/>
<evidence type="ECO:0000313" key="8">
    <source>
        <dbReference type="Proteomes" id="UP000723463"/>
    </source>
</evidence>
<evidence type="ECO:0000256" key="2">
    <source>
        <dbReference type="ARBA" id="ARBA00054756"/>
    </source>
</evidence>
<dbReference type="InterPro" id="IPR053950">
    <property type="entry name" value="CAP_N"/>
</dbReference>
<dbReference type="GO" id="GO:0019933">
    <property type="term" value="P:cAMP-mediated signaling"/>
    <property type="evidence" value="ECO:0007669"/>
    <property type="project" value="TreeGrafter"/>
</dbReference>
<comment type="function">
    <text evidence="2">The N-terminal domain binds to adenylyl cyclase, thereby enabling adenylyl cyclase to be activated by upstream regulatory signals, such as Ras. The C-terminal domain is required for normal cellular morphology and growth control.</text>
</comment>
<dbReference type="InterPro" id="IPR013992">
    <property type="entry name" value="Adenylate_cyclase-assoc_CAP_N"/>
</dbReference>
<dbReference type="Gene3D" id="2.160.20.70">
    <property type="match status" value="1"/>
</dbReference>
<dbReference type="SMART" id="SM00673">
    <property type="entry name" value="CARP"/>
    <property type="match status" value="2"/>
</dbReference>
<evidence type="ECO:0000256" key="3">
    <source>
        <dbReference type="ARBA" id="ARBA00072052"/>
    </source>
</evidence>
<dbReference type="FunFam" id="1.25.40.330:FF:000001">
    <property type="entry name" value="Adenylyl cyclase-associated protein"/>
    <property type="match status" value="1"/>
</dbReference>
<reference evidence="7" key="1">
    <citation type="journal article" date="2020" name="Fungal Divers.">
        <title>Resolving the Mortierellaceae phylogeny through synthesis of multi-gene phylogenetics and phylogenomics.</title>
        <authorList>
            <person name="Vandepol N."/>
            <person name="Liber J."/>
            <person name="Desiro A."/>
            <person name="Na H."/>
            <person name="Kennedy M."/>
            <person name="Barry K."/>
            <person name="Grigoriev I.V."/>
            <person name="Miller A.N."/>
            <person name="O'Donnell K."/>
            <person name="Stajich J.E."/>
            <person name="Bonito G."/>
        </authorList>
    </citation>
    <scope>NUCLEOTIDE SEQUENCE</scope>
    <source>
        <strain evidence="7">NRRL 2591</strain>
    </source>
</reference>
<feature type="domain" description="C-CAP/cofactor C-like" evidence="6">
    <location>
        <begin position="363"/>
        <end position="519"/>
    </location>
</feature>
<organism evidence="7 8">
    <name type="scientific">Mortierella hygrophila</name>
    <dbReference type="NCBI Taxonomy" id="979708"/>
    <lineage>
        <taxon>Eukaryota</taxon>
        <taxon>Fungi</taxon>
        <taxon>Fungi incertae sedis</taxon>
        <taxon>Mucoromycota</taxon>
        <taxon>Mortierellomycotina</taxon>
        <taxon>Mortierellomycetes</taxon>
        <taxon>Mortierellales</taxon>
        <taxon>Mortierellaceae</taxon>
        <taxon>Mortierella</taxon>
    </lineage>
</organism>
<dbReference type="Pfam" id="PF01213">
    <property type="entry name" value="CAP_N-CM"/>
    <property type="match status" value="1"/>
</dbReference>
<dbReference type="PROSITE" id="PS51329">
    <property type="entry name" value="C_CAP_COFACTOR_C"/>
    <property type="match status" value="1"/>
</dbReference>
<dbReference type="GO" id="GO:0008179">
    <property type="term" value="F:adenylate cyclase binding"/>
    <property type="evidence" value="ECO:0007669"/>
    <property type="project" value="TreeGrafter"/>
</dbReference>
<dbReference type="Pfam" id="PF08603">
    <property type="entry name" value="CAP_C"/>
    <property type="match status" value="1"/>
</dbReference>
<dbReference type="AlphaFoldDB" id="A0A9P6FGE0"/>
<dbReference type="PANTHER" id="PTHR10652">
    <property type="entry name" value="ADENYLYL CYCLASE-ASSOCIATED PROTEIN"/>
    <property type="match status" value="1"/>
</dbReference>
<dbReference type="GO" id="GO:0007015">
    <property type="term" value="P:actin filament organization"/>
    <property type="evidence" value="ECO:0007669"/>
    <property type="project" value="TreeGrafter"/>
</dbReference>
<feature type="compositionally biased region" description="Low complexity" evidence="5">
    <location>
        <begin position="347"/>
        <end position="362"/>
    </location>
</feature>
<dbReference type="InterPro" id="IPR016098">
    <property type="entry name" value="CAP/MinC_C"/>
</dbReference>
<gene>
    <name evidence="7" type="ORF">EC957_011980</name>
</gene>
<feature type="region of interest" description="Disordered" evidence="5">
    <location>
        <begin position="279"/>
        <end position="300"/>
    </location>
</feature>
<dbReference type="Proteomes" id="UP000723463">
    <property type="component" value="Unassembled WGS sequence"/>
</dbReference>
<accession>A0A9P6FGE0</accession>
<evidence type="ECO:0000259" key="6">
    <source>
        <dbReference type="PROSITE" id="PS51329"/>
    </source>
</evidence>
<dbReference type="GO" id="GO:0005737">
    <property type="term" value="C:cytoplasm"/>
    <property type="evidence" value="ECO:0007669"/>
    <property type="project" value="TreeGrafter"/>
</dbReference>
<comment type="caution">
    <text evidence="7">The sequence shown here is derived from an EMBL/GenBank/DDBJ whole genome shotgun (WGS) entry which is preliminary data.</text>
</comment>
<dbReference type="Pfam" id="PF21938">
    <property type="entry name" value="CAP_N"/>
    <property type="match status" value="1"/>
</dbReference>
<evidence type="ECO:0000256" key="5">
    <source>
        <dbReference type="SAM" id="MobiDB-lite"/>
    </source>
</evidence>
<dbReference type="SUPFAM" id="SSF101278">
    <property type="entry name" value="N-terminal domain of adenylylcyclase associated protein, CAP"/>
    <property type="match status" value="1"/>
</dbReference>
<feature type="region of interest" description="Disordered" evidence="5">
    <location>
        <begin position="332"/>
        <end position="364"/>
    </location>
</feature>
<feature type="compositionally biased region" description="Low complexity" evidence="5">
    <location>
        <begin position="57"/>
        <end position="66"/>
    </location>
</feature>
<sequence>MVETSSITALLKRLDAVTTKLEDQAMAGASAADVSSSLTGSGGVVGAGGPRPSQSLSVPPSGVNGVNSGGVSLGGSPSISGMSIAANNVPAVVEGYDELVNGPLKVFSELSHAIGGLVEEQAGHVGKLLAAQREMIVIAASSHKPPMTSDVFRLLLEPTQQELTQVLEIRENNRSNAYAPHLLTLAEGIRCFGWVSIESKPATYIGQVKEAAQGHASKVITEWQEKDENHVHWAHEFIRLLTELQSYVRKYHPAGLVWNPKGTPLDINRLTRTESNTFTAGAEGTSSSSSPLPPQPPLAPAISQAAVPLSSLPTRDADMSAVFAQLNQGETITSHLRPVDNTRGSRRPSGSGTSRSEGKSSSKIPRMALEGNKWIIEHFENNNDVVLDTAELGQSVYIFGCQNSTIQIKTKVTTVAMDSCTKTGLCVESLITSLDVVNSKSVQLQILGNAPTVNLDKVDSCMVYLSRECMDATGIFTTKTSGVNVLTPAPVPEQQQQTEATTAAGTPTTESIEYVERSIPEQLFTRMVDGKMVTSIVVEG</sequence>
<dbReference type="PANTHER" id="PTHR10652:SF0">
    <property type="entry name" value="ADENYLYL CYCLASE-ASSOCIATED PROTEIN"/>
    <property type="match status" value="1"/>
</dbReference>
<dbReference type="InterPro" id="IPR013912">
    <property type="entry name" value="Adenylate_cyclase-assoc_CAP_C"/>
</dbReference>
<protein>
    <recommendedName>
        <fullName evidence="3 4">Adenylyl cyclase-associated protein</fullName>
    </recommendedName>
</protein>
<name>A0A9P6FGE0_9FUNG</name>
<dbReference type="SUPFAM" id="SSF69340">
    <property type="entry name" value="C-terminal domain of adenylylcyclase associated protein"/>
    <property type="match status" value="1"/>
</dbReference>
<dbReference type="InterPro" id="IPR036223">
    <property type="entry name" value="CAP_C_sf"/>
</dbReference>
<evidence type="ECO:0000256" key="1">
    <source>
        <dbReference type="ARBA" id="ARBA00007659"/>
    </source>
</evidence>
<dbReference type="EMBL" id="JAAAXW010000009">
    <property type="protein sequence ID" value="KAF9550665.1"/>
    <property type="molecule type" value="Genomic_DNA"/>
</dbReference>
<dbReference type="Gene3D" id="1.25.40.330">
    <property type="entry name" value="Adenylate cyclase-associated CAP, N-terminal domain"/>
    <property type="match status" value="1"/>
</dbReference>
<evidence type="ECO:0000313" key="7">
    <source>
        <dbReference type="EMBL" id="KAF9550665.1"/>
    </source>
</evidence>
<dbReference type="InterPro" id="IPR036222">
    <property type="entry name" value="CAP_N_sf"/>
</dbReference>
<dbReference type="InterPro" id="IPR006599">
    <property type="entry name" value="CARP_motif"/>
</dbReference>
<evidence type="ECO:0000256" key="4">
    <source>
        <dbReference type="RuleBase" id="RU000647"/>
    </source>
</evidence>
<dbReference type="GO" id="GO:0003779">
    <property type="term" value="F:actin binding"/>
    <property type="evidence" value="ECO:0007669"/>
    <property type="project" value="InterPro"/>
</dbReference>